<dbReference type="SUPFAM" id="SSF48726">
    <property type="entry name" value="Immunoglobulin"/>
    <property type="match status" value="3"/>
</dbReference>
<dbReference type="FunFam" id="2.60.40.10:FF:000032">
    <property type="entry name" value="palladin isoform X1"/>
    <property type="match status" value="1"/>
</dbReference>
<feature type="domain" description="Ig-like" evidence="7">
    <location>
        <begin position="724"/>
        <end position="777"/>
    </location>
</feature>
<evidence type="ECO:0000256" key="5">
    <source>
        <dbReference type="ARBA" id="ARBA00023319"/>
    </source>
</evidence>
<feature type="compositionally biased region" description="Polar residues" evidence="6">
    <location>
        <begin position="257"/>
        <end position="268"/>
    </location>
</feature>
<dbReference type="Pfam" id="PF07679">
    <property type="entry name" value="I-set"/>
    <property type="match status" value="3"/>
</dbReference>
<dbReference type="SMART" id="SM00409">
    <property type="entry name" value="IG"/>
    <property type="match status" value="2"/>
</dbReference>
<evidence type="ECO:0000256" key="6">
    <source>
        <dbReference type="SAM" id="MobiDB-lite"/>
    </source>
</evidence>
<feature type="compositionally biased region" description="Pro residues" evidence="6">
    <location>
        <begin position="366"/>
        <end position="382"/>
    </location>
</feature>
<accession>A0A3Q3XBS0</accession>
<keyword evidence="9" id="KW-1185">Reference proteome</keyword>
<keyword evidence="2" id="KW-0963">Cytoplasm</keyword>
<dbReference type="Gene3D" id="2.60.40.10">
    <property type="entry name" value="Immunoglobulins"/>
    <property type="match status" value="3"/>
</dbReference>
<evidence type="ECO:0000313" key="8">
    <source>
        <dbReference type="Ensembl" id="ENSMMOP00000025775.1"/>
    </source>
</evidence>
<dbReference type="FunFam" id="2.60.40.10:FF:000425">
    <property type="entry name" value="Myosin light chain kinase"/>
    <property type="match status" value="1"/>
</dbReference>
<dbReference type="Ensembl" id="ENSMMOT00000026213.1">
    <property type="protein sequence ID" value="ENSMMOP00000025775.1"/>
    <property type="gene ID" value="ENSMMOG00000019541.1"/>
</dbReference>
<dbReference type="InterPro" id="IPR003599">
    <property type="entry name" value="Ig_sub"/>
</dbReference>
<name>A0A3Q3XBS0_MOLML</name>
<dbReference type="PANTHER" id="PTHR13817">
    <property type="entry name" value="TITIN"/>
    <property type="match status" value="1"/>
</dbReference>
<evidence type="ECO:0000256" key="2">
    <source>
        <dbReference type="ARBA" id="ARBA00022490"/>
    </source>
</evidence>
<feature type="compositionally biased region" description="Polar residues" evidence="6">
    <location>
        <begin position="157"/>
        <end position="193"/>
    </location>
</feature>
<keyword evidence="5" id="KW-0393">Immunoglobulin domain</keyword>
<evidence type="ECO:0000313" key="9">
    <source>
        <dbReference type="Proteomes" id="UP000261620"/>
    </source>
</evidence>
<dbReference type="InterPro" id="IPR050964">
    <property type="entry name" value="Striated_Muscle_Regulatory"/>
</dbReference>
<feature type="region of interest" description="Disordered" evidence="6">
    <location>
        <begin position="1"/>
        <end position="30"/>
    </location>
</feature>
<dbReference type="CDD" id="cd00096">
    <property type="entry name" value="Ig"/>
    <property type="match status" value="1"/>
</dbReference>
<dbReference type="InterPro" id="IPR013098">
    <property type="entry name" value="Ig_I-set"/>
</dbReference>
<proteinExistence type="predicted"/>
<dbReference type="SMART" id="SM00408">
    <property type="entry name" value="IGc2"/>
    <property type="match status" value="2"/>
</dbReference>
<evidence type="ECO:0000256" key="4">
    <source>
        <dbReference type="ARBA" id="ARBA00023157"/>
    </source>
</evidence>
<feature type="domain" description="Ig-like" evidence="7">
    <location>
        <begin position="607"/>
        <end position="703"/>
    </location>
</feature>
<organism evidence="8 9">
    <name type="scientific">Mola mola</name>
    <name type="common">Ocean sunfish</name>
    <name type="synonym">Tetraodon mola</name>
    <dbReference type="NCBI Taxonomy" id="94237"/>
    <lineage>
        <taxon>Eukaryota</taxon>
        <taxon>Metazoa</taxon>
        <taxon>Chordata</taxon>
        <taxon>Craniata</taxon>
        <taxon>Vertebrata</taxon>
        <taxon>Euteleostomi</taxon>
        <taxon>Actinopterygii</taxon>
        <taxon>Neopterygii</taxon>
        <taxon>Teleostei</taxon>
        <taxon>Neoteleostei</taxon>
        <taxon>Acanthomorphata</taxon>
        <taxon>Eupercaria</taxon>
        <taxon>Tetraodontiformes</taxon>
        <taxon>Molidae</taxon>
        <taxon>Mola</taxon>
    </lineage>
</organism>
<reference evidence="8" key="2">
    <citation type="submission" date="2025-09" db="UniProtKB">
        <authorList>
            <consortium name="Ensembl"/>
        </authorList>
    </citation>
    <scope>IDENTIFICATION</scope>
</reference>
<keyword evidence="4" id="KW-1015">Disulfide bond</keyword>
<comment type="subcellular location">
    <subcellularLocation>
        <location evidence="1">Cytoplasm</location>
    </subcellularLocation>
</comment>
<sequence>TFGRFTHGEGGGVMDFNPDVSDRRATLPGGYDPVVERELRTLGSRPPGLHLDPNNPARQALGGAPSEGGPPVRHLGVEPLIRASHANLARPVQGSEESVSVGSDYYGSMFSLYRGRTFTIRNDTNGGLSPPLLLVRRLQQLHQCSNITPPFPLNPHPSRTQTAVKSQELSPSVPLSSAQQPPSSHKNSITAPNQDLDKVTPSDPQSSKTDRPSSIVMTPKIARAGPKIFDKVCAFEERRASKDLPGGSASGFGRVSSFDSNDSGNKTDGPSKEGGETLQGAAHKRAAFKQRASSLEDKTSYSQRVQSYQSKFAEELQRIKKLMGKPSLKKAYSTEQLSQGDRLTTGKLEPIPPQRASPLTVREPGPQCPPKPPRLTPSPTPSISPLMKRRKAEGGRTSPALKVSIPTILVEDEPMETECGATGASSVGTKTRRKEGKAQKSKKGRSAQHRSPEEVELTRSVSGGWPDDSYLSADEEPAVGPKFKRPIVDTAASSGSEATLECVVTGSPPPTVTWRKNDVEVRSDGVRAVKADGQKHGLLIKRMRPSDAGSYCVTAVNAAGGVSCRSRFSLFVRKLETSSPTQSDEEYLSPQEEAMELRDSLSAIVQPLHITDVTLYKVAPCDQAVTEGQDVVILAQVSGQPQPVVYWSKDRIPVTTAGRFSMRQTDDGTNEMRICSAQRSDTGLYVCKIINEYGTKQAECRVDVRGEQDGPIQPGLTRQGHKSPRIFVPLAAAAAQTTLKITREVNDVAVRAGESAILECHIAGPPDVDVDWLSNGKLIQPALLNCKMHFDGKRCIKKMSFMLNSLGC</sequence>
<protein>
    <recommendedName>
        <fullName evidence="7">Ig-like domain-containing protein</fullName>
    </recommendedName>
</protein>
<dbReference type="Proteomes" id="UP000261620">
    <property type="component" value="Unplaced"/>
</dbReference>
<feature type="region of interest" description="Disordered" evidence="6">
    <location>
        <begin position="43"/>
        <end position="74"/>
    </location>
</feature>
<dbReference type="GO" id="GO:0005737">
    <property type="term" value="C:cytoplasm"/>
    <property type="evidence" value="ECO:0007669"/>
    <property type="project" value="UniProtKB-SubCell"/>
</dbReference>
<reference evidence="8" key="1">
    <citation type="submission" date="2025-08" db="UniProtKB">
        <authorList>
            <consortium name="Ensembl"/>
        </authorList>
    </citation>
    <scope>IDENTIFICATION</scope>
</reference>
<feature type="region of interest" description="Disordered" evidence="6">
    <location>
        <begin position="328"/>
        <end position="400"/>
    </location>
</feature>
<feature type="region of interest" description="Disordered" evidence="6">
    <location>
        <begin position="242"/>
        <end position="303"/>
    </location>
</feature>
<dbReference type="AlphaFoldDB" id="A0A3Q3XBS0"/>
<feature type="region of interest" description="Disordered" evidence="6">
    <location>
        <begin position="146"/>
        <end position="221"/>
    </location>
</feature>
<evidence type="ECO:0000256" key="3">
    <source>
        <dbReference type="ARBA" id="ARBA00022737"/>
    </source>
</evidence>
<dbReference type="InterPro" id="IPR013783">
    <property type="entry name" value="Ig-like_fold"/>
</dbReference>
<feature type="compositionally biased region" description="Basic residues" evidence="6">
    <location>
        <begin position="430"/>
        <end position="448"/>
    </location>
</feature>
<dbReference type="PROSITE" id="PS50835">
    <property type="entry name" value="IG_LIKE"/>
    <property type="match status" value="3"/>
</dbReference>
<dbReference type="STRING" id="94237.ENSMMOP00000025775"/>
<dbReference type="InterPro" id="IPR007110">
    <property type="entry name" value="Ig-like_dom"/>
</dbReference>
<dbReference type="OMA" id="TPTWPWP"/>
<dbReference type="PANTHER" id="PTHR13817:SF73">
    <property type="entry name" value="FIBRONECTIN TYPE-III DOMAIN-CONTAINING PROTEIN"/>
    <property type="match status" value="1"/>
</dbReference>
<keyword evidence="3" id="KW-0677">Repeat</keyword>
<feature type="domain" description="Ig-like" evidence="7">
    <location>
        <begin position="481"/>
        <end position="569"/>
    </location>
</feature>
<feature type="region of interest" description="Disordered" evidence="6">
    <location>
        <begin position="414"/>
        <end position="482"/>
    </location>
</feature>
<evidence type="ECO:0000259" key="7">
    <source>
        <dbReference type="PROSITE" id="PS50835"/>
    </source>
</evidence>
<dbReference type="InterPro" id="IPR003598">
    <property type="entry name" value="Ig_sub2"/>
</dbReference>
<feature type="compositionally biased region" description="Polar residues" evidence="6">
    <location>
        <begin position="333"/>
        <end position="342"/>
    </location>
</feature>
<dbReference type="InterPro" id="IPR036179">
    <property type="entry name" value="Ig-like_dom_sf"/>
</dbReference>
<evidence type="ECO:0000256" key="1">
    <source>
        <dbReference type="ARBA" id="ARBA00004496"/>
    </source>
</evidence>